<comment type="caution">
    <text evidence="2">The sequence shown here is derived from an EMBL/GenBank/DDBJ whole genome shotgun (WGS) entry which is preliminary data.</text>
</comment>
<sequence length="171" mass="19487">MDALKSLRLILEPIDLTTASNLLNETGKYSNPLYIHNENEFPSNALRAFLPIYIELLENDMTMLGYGPWILRNKTNRMIIGEIGLRMESQDTIVLDIGYQIISEFRNQGFATEAVSVICDWAFTKGVRELNAYCDLENKASQKVLIKNNFVIVSVKTDLIFFKKTCSNLNP</sequence>
<evidence type="ECO:0000313" key="2">
    <source>
        <dbReference type="EMBL" id="MDL4841294.1"/>
    </source>
</evidence>
<dbReference type="PANTHER" id="PTHR43792:SF13">
    <property type="entry name" value="ACETYLTRANSFERASE"/>
    <property type="match status" value="1"/>
</dbReference>
<protein>
    <submittedName>
        <fullName evidence="2">GNAT family N-acetyltransferase</fullName>
    </submittedName>
</protein>
<evidence type="ECO:0000259" key="1">
    <source>
        <dbReference type="Pfam" id="PF13302"/>
    </source>
</evidence>
<feature type="domain" description="N-acetyltransferase" evidence="1">
    <location>
        <begin position="8"/>
        <end position="150"/>
    </location>
</feature>
<dbReference type="Gene3D" id="3.40.630.30">
    <property type="match status" value="1"/>
</dbReference>
<dbReference type="Pfam" id="PF13302">
    <property type="entry name" value="Acetyltransf_3"/>
    <property type="match status" value="1"/>
</dbReference>
<accession>A0ABT7L7C4</accession>
<evidence type="ECO:0000313" key="3">
    <source>
        <dbReference type="Proteomes" id="UP001235343"/>
    </source>
</evidence>
<gene>
    <name evidence="2" type="ORF">QQS35_12660</name>
</gene>
<dbReference type="InterPro" id="IPR000182">
    <property type="entry name" value="GNAT_dom"/>
</dbReference>
<dbReference type="PANTHER" id="PTHR43792">
    <property type="entry name" value="GNAT FAMILY, PUTATIVE (AFU_ORTHOLOGUE AFUA_3G00765)-RELATED-RELATED"/>
    <property type="match status" value="1"/>
</dbReference>
<dbReference type="InterPro" id="IPR016181">
    <property type="entry name" value="Acyl_CoA_acyltransferase"/>
</dbReference>
<dbReference type="RefSeq" id="WP_285932519.1">
    <property type="nucleotide sequence ID" value="NZ_JASTZU010000038.1"/>
</dbReference>
<dbReference type="SUPFAM" id="SSF55729">
    <property type="entry name" value="Acyl-CoA N-acyltransferases (Nat)"/>
    <property type="match status" value="1"/>
</dbReference>
<dbReference type="Proteomes" id="UP001235343">
    <property type="component" value="Unassembled WGS sequence"/>
</dbReference>
<proteinExistence type="predicted"/>
<dbReference type="EMBL" id="JASTZU010000038">
    <property type="protein sequence ID" value="MDL4841294.1"/>
    <property type="molecule type" value="Genomic_DNA"/>
</dbReference>
<dbReference type="InterPro" id="IPR051531">
    <property type="entry name" value="N-acetyltransferase"/>
</dbReference>
<name>A0ABT7L7C4_9BACI</name>
<keyword evidence="3" id="KW-1185">Reference proteome</keyword>
<reference evidence="2 3" key="1">
    <citation type="submission" date="2023-06" db="EMBL/GenBank/DDBJ databases">
        <title>Aquibacillus rhizosphaerae LR5S19.</title>
        <authorList>
            <person name="Sun J.-Q."/>
        </authorList>
    </citation>
    <scope>NUCLEOTIDE SEQUENCE [LARGE SCALE GENOMIC DNA]</scope>
    <source>
        <strain evidence="2 3">LR5S19</strain>
    </source>
</reference>
<organism evidence="2 3">
    <name type="scientific">Aquibacillus rhizosphaerae</name>
    <dbReference type="NCBI Taxonomy" id="3051431"/>
    <lineage>
        <taxon>Bacteria</taxon>
        <taxon>Bacillati</taxon>
        <taxon>Bacillota</taxon>
        <taxon>Bacilli</taxon>
        <taxon>Bacillales</taxon>
        <taxon>Bacillaceae</taxon>
        <taxon>Aquibacillus</taxon>
    </lineage>
</organism>